<evidence type="ECO:0008006" key="3">
    <source>
        <dbReference type="Google" id="ProtNLM"/>
    </source>
</evidence>
<dbReference type="OrthoDB" id="437005at2759"/>
<accession>A0A4Y2QMP7</accession>
<sequence>MGLVMDERDVNELVEEHSQELTTEELQELQSQQHSGVLQEIGFEEEPEVEDTMSTKICFRNFKDLKLDITREAMSDWLMQSKFRKSIRERNSAAAKEAIWLNKAVTDIGLSQIKTNPVHCDNNDAINLSKNNMYNTQSKHIDIQHHFVREVIKNGYITVKSMPTVSMIADYLTKSVQCSKHVMCAQSMGLKL</sequence>
<dbReference type="Proteomes" id="UP000499080">
    <property type="component" value="Unassembled WGS sequence"/>
</dbReference>
<proteinExistence type="predicted"/>
<evidence type="ECO:0000313" key="2">
    <source>
        <dbReference type="Proteomes" id="UP000499080"/>
    </source>
</evidence>
<evidence type="ECO:0000313" key="1">
    <source>
        <dbReference type="EMBL" id="GBN64602.1"/>
    </source>
</evidence>
<dbReference type="CDD" id="cd09272">
    <property type="entry name" value="RNase_HI_RT_Ty1"/>
    <property type="match status" value="1"/>
</dbReference>
<dbReference type="AlphaFoldDB" id="A0A4Y2QMP7"/>
<keyword evidence="2" id="KW-1185">Reference proteome</keyword>
<name>A0A4Y2QMP7_ARAVE</name>
<gene>
    <name evidence="1" type="ORF">AVEN_156668_1</name>
</gene>
<comment type="caution">
    <text evidence="1">The sequence shown here is derived from an EMBL/GenBank/DDBJ whole genome shotgun (WGS) entry which is preliminary data.</text>
</comment>
<reference evidence="1 2" key="1">
    <citation type="journal article" date="2019" name="Sci. Rep.">
        <title>Orb-weaving spider Araneus ventricosus genome elucidates the spidroin gene catalogue.</title>
        <authorList>
            <person name="Kono N."/>
            <person name="Nakamura H."/>
            <person name="Ohtoshi R."/>
            <person name="Moran D.A.P."/>
            <person name="Shinohara A."/>
            <person name="Yoshida Y."/>
            <person name="Fujiwara M."/>
            <person name="Mori M."/>
            <person name="Tomita M."/>
            <person name="Arakawa K."/>
        </authorList>
    </citation>
    <scope>NUCLEOTIDE SEQUENCE [LARGE SCALE GENOMIC DNA]</scope>
</reference>
<dbReference type="EMBL" id="BGPR01014302">
    <property type="protein sequence ID" value="GBN64602.1"/>
    <property type="molecule type" value="Genomic_DNA"/>
</dbReference>
<organism evidence="1 2">
    <name type="scientific">Araneus ventricosus</name>
    <name type="common">Orbweaver spider</name>
    <name type="synonym">Epeira ventricosa</name>
    <dbReference type="NCBI Taxonomy" id="182803"/>
    <lineage>
        <taxon>Eukaryota</taxon>
        <taxon>Metazoa</taxon>
        <taxon>Ecdysozoa</taxon>
        <taxon>Arthropoda</taxon>
        <taxon>Chelicerata</taxon>
        <taxon>Arachnida</taxon>
        <taxon>Araneae</taxon>
        <taxon>Araneomorphae</taxon>
        <taxon>Entelegynae</taxon>
        <taxon>Araneoidea</taxon>
        <taxon>Araneidae</taxon>
        <taxon>Araneus</taxon>
    </lineage>
</organism>
<protein>
    <recommendedName>
        <fullName evidence="3">Copia protein</fullName>
    </recommendedName>
</protein>